<evidence type="ECO:0000313" key="3">
    <source>
        <dbReference type="Proteomes" id="UP001521137"/>
    </source>
</evidence>
<name>A0ABS9DDJ0_9ALTE</name>
<feature type="transmembrane region" description="Helical" evidence="1">
    <location>
        <begin position="42"/>
        <end position="61"/>
    </location>
</feature>
<keyword evidence="1" id="KW-0472">Membrane</keyword>
<evidence type="ECO:0000256" key="1">
    <source>
        <dbReference type="SAM" id="Phobius"/>
    </source>
</evidence>
<reference evidence="2 3" key="1">
    <citation type="submission" date="2022-01" db="EMBL/GenBank/DDBJ databases">
        <title>Paraglaciecola sp. G1-23.</title>
        <authorList>
            <person name="Jin M.S."/>
            <person name="Han D.M."/>
            <person name="Kim H.M."/>
            <person name="Jeon C.O."/>
        </authorList>
    </citation>
    <scope>NUCLEOTIDE SEQUENCE [LARGE SCALE GENOMIC DNA]</scope>
    <source>
        <strain evidence="2 3">G1-23</strain>
    </source>
</reference>
<dbReference type="Proteomes" id="UP001521137">
    <property type="component" value="Unassembled WGS sequence"/>
</dbReference>
<dbReference type="RefSeq" id="WP_235314519.1">
    <property type="nucleotide sequence ID" value="NZ_JAKGAS010000020.1"/>
</dbReference>
<proteinExistence type="predicted"/>
<dbReference type="EMBL" id="JAKGAS010000020">
    <property type="protein sequence ID" value="MCF2950417.1"/>
    <property type="molecule type" value="Genomic_DNA"/>
</dbReference>
<keyword evidence="3" id="KW-1185">Reference proteome</keyword>
<sequence length="193" mass="22282">MSHILIKYRNYLLGVFIGVAMLFLYLFETIHNGGFYESTKTLFIPVGIMIFAFFKVNLYKLRTLFWPDNKWKPWLYCVMVYLVTMLMVWPYYVATNVLLSSNKSQLISGDILKKFKSGSKSTSFNVTVKDELTLVEYDLTVGENKFEQLEIGANYSECFHVGGFGILYRWRNVPLTSCSSGTKNSLLFRSSTL</sequence>
<feature type="transmembrane region" description="Helical" evidence="1">
    <location>
        <begin position="73"/>
        <end position="92"/>
    </location>
</feature>
<comment type="caution">
    <text evidence="2">The sequence shown here is derived from an EMBL/GenBank/DDBJ whole genome shotgun (WGS) entry which is preliminary data.</text>
</comment>
<feature type="transmembrane region" description="Helical" evidence="1">
    <location>
        <begin position="12"/>
        <end position="30"/>
    </location>
</feature>
<organism evidence="2 3">
    <name type="scientific">Paraglaciecola algarum</name>
    <dbReference type="NCBI Taxonomy" id="3050085"/>
    <lineage>
        <taxon>Bacteria</taxon>
        <taxon>Pseudomonadati</taxon>
        <taxon>Pseudomonadota</taxon>
        <taxon>Gammaproteobacteria</taxon>
        <taxon>Alteromonadales</taxon>
        <taxon>Alteromonadaceae</taxon>
        <taxon>Paraglaciecola</taxon>
    </lineage>
</organism>
<protein>
    <submittedName>
        <fullName evidence="2">Uncharacterized protein</fullName>
    </submittedName>
</protein>
<gene>
    <name evidence="2" type="ORF">L0668_20070</name>
</gene>
<keyword evidence="1" id="KW-0812">Transmembrane</keyword>
<accession>A0ABS9DDJ0</accession>
<keyword evidence="1" id="KW-1133">Transmembrane helix</keyword>
<evidence type="ECO:0000313" key="2">
    <source>
        <dbReference type="EMBL" id="MCF2950417.1"/>
    </source>
</evidence>